<keyword evidence="2" id="KW-1185">Reference proteome</keyword>
<comment type="caution">
    <text evidence="1">The sequence shown here is derived from an EMBL/GenBank/DDBJ whole genome shotgun (WGS) entry which is preliminary data.</text>
</comment>
<evidence type="ECO:0000313" key="2">
    <source>
        <dbReference type="Proteomes" id="UP000776651"/>
    </source>
</evidence>
<accession>A0ABS7JEZ9</accession>
<dbReference type="Proteomes" id="UP000776651">
    <property type="component" value="Unassembled WGS sequence"/>
</dbReference>
<sequence length="90" mass="9654">MMDPKQAAVDVPDLLGECPCGNSACAFCGRCRSPAYSRGNSVPGKLPPRTGGLILDFQQPEELTRQHGEFALPWIGPLARMAEAPQKETA</sequence>
<organism evidence="1 2">
    <name type="scientific">Qipengyuania pacifica</name>
    <dbReference type="NCBI Taxonomy" id="2860199"/>
    <lineage>
        <taxon>Bacteria</taxon>
        <taxon>Pseudomonadati</taxon>
        <taxon>Pseudomonadota</taxon>
        <taxon>Alphaproteobacteria</taxon>
        <taxon>Sphingomonadales</taxon>
        <taxon>Erythrobacteraceae</taxon>
        <taxon>Qipengyuania</taxon>
    </lineage>
</organism>
<protein>
    <submittedName>
        <fullName evidence="1">Uncharacterized protein</fullName>
    </submittedName>
</protein>
<gene>
    <name evidence="1" type="ORF">K3177_01250</name>
</gene>
<name>A0ABS7JEZ9_9SPHN</name>
<dbReference type="RefSeq" id="WP_221596491.1">
    <property type="nucleotide sequence ID" value="NZ_JAIGNQ010000001.1"/>
</dbReference>
<dbReference type="EMBL" id="JAIGNQ010000001">
    <property type="protein sequence ID" value="MBX7487129.1"/>
    <property type="molecule type" value="Genomic_DNA"/>
</dbReference>
<proteinExistence type="predicted"/>
<reference evidence="1 2" key="1">
    <citation type="submission" date="2021-08" db="EMBL/GenBank/DDBJ databases">
        <title>Comparative Genomics Analysis of the Genus Qipengyuania Reveals Extensive Genetic Diversity and Metabolic Versatility, Including the Description of Fifteen Novel Species.</title>
        <authorList>
            <person name="Liu Y."/>
        </authorList>
    </citation>
    <scope>NUCLEOTIDE SEQUENCE [LARGE SCALE GENOMIC DNA]</scope>
    <source>
        <strain evidence="1 2">GH25</strain>
    </source>
</reference>
<evidence type="ECO:0000313" key="1">
    <source>
        <dbReference type="EMBL" id="MBX7487129.1"/>
    </source>
</evidence>